<evidence type="ECO:0000313" key="2">
    <source>
        <dbReference type="Proteomes" id="UP000467841"/>
    </source>
</evidence>
<dbReference type="PANTHER" id="PTHR11439:SF486">
    <property type="entry name" value="RLK (RECEPTOR-LIKE KINASE) PROTEIN, PUTATIVE-RELATED"/>
    <property type="match status" value="1"/>
</dbReference>
<proteinExistence type="predicted"/>
<dbReference type="EMBL" id="CACVBM020001144">
    <property type="protein sequence ID" value="CAA7034293.1"/>
    <property type="molecule type" value="Genomic_DNA"/>
</dbReference>
<reference evidence="1" key="1">
    <citation type="submission" date="2020-01" db="EMBL/GenBank/DDBJ databases">
        <authorList>
            <person name="Mishra B."/>
        </authorList>
    </citation>
    <scope>NUCLEOTIDE SEQUENCE [LARGE SCALE GENOMIC DNA]</scope>
</reference>
<evidence type="ECO:0008006" key="3">
    <source>
        <dbReference type="Google" id="ProtNLM"/>
    </source>
</evidence>
<name>A0A6D2IUR9_9BRAS</name>
<dbReference type="Proteomes" id="UP000467841">
    <property type="component" value="Unassembled WGS sequence"/>
</dbReference>
<dbReference type="OrthoDB" id="1091135at2759"/>
<accession>A0A6D2IUR9</accession>
<evidence type="ECO:0000313" key="1">
    <source>
        <dbReference type="EMBL" id="CAA7034293.1"/>
    </source>
</evidence>
<protein>
    <recommendedName>
        <fullName evidence="3">Reverse transcriptase Ty1/copia-type domain-containing protein</fullName>
    </recommendedName>
</protein>
<gene>
    <name evidence="1" type="ORF">MERR_LOCUS21528</name>
</gene>
<dbReference type="AlphaFoldDB" id="A0A6D2IUR9"/>
<keyword evidence="2" id="KW-1185">Reference proteome</keyword>
<sequence length="104" mass="11722">MSTTTKIGKDEHGEDVDVKLYREMIGSLLYLTTSRPDLCFSIGVCACYQTKPKQSHLQAMKKILRYVKGTVNLGIFYSKRSNRNLAGYCDADWEGCADDRKSTS</sequence>
<organism evidence="1 2">
    <name type="scientific">Microthlaspi erraticum</name>
    <dbReference type="NCBI Taxonomy" id="1685480"/>
    <lineage>
        <taxon>Eukaryota</taxon>
        <taxon>Viridiplantae</taxon>
        <taxon>Streptophyta</taxon>
        <taxon>Embryophyta</taxon>
        <taxon>Tracheophyta</taxon>
        <taxon>Spermatophyta</taxon>
        <taxon>Magnoliopsida</taxon>
        <taxon>eudicotyledons</taxon>
        <taxon>Gunneridae</taxon>
        <taxon>Pentapetalae</taxon>
        <taxon>rosids</taxon>
        <taxon>malvids</taxon>
        <taxon>Brassicales</taxon>
        <taxon>Brassicaceae</taxon>
        <taxon>Coluteocarpeae</taxon>
        <taxon>Microthlaspi</taxon>
    </lineage>
</organism>
<comment type="caution">
    <text evidence="1">The sequence shown here is derived from an EMBL/GenBank/DDBJ whole genome shotgun (WGS) entry which is preliminary data.</text>
</comment>
<dbReference type="PANTHER" id="PTHR11439">
    <property type="entry name" value="GAG-POL-RELATED RETROTRANSPOSON"/>
    <property type="match status" value="1"/>
</dbReference>